<feature type="compositionally biased region" description="Polar residues" evidence="6">
    <location>
        <begin position="556"/>
        <end position="566"/>
    </location>
</feature>
<name>A0A1V4DIC5_9ENTE</name>
<dbReference type="PANTHER" id="PTHR11895">
    <property type="entry name" value="TRANSAMIDASE"/>
    <property type="match status" value="1"/>
</dbReference>
<evidence type="ECO:0000256" key="3">
    <source>
        <dbReference type="ARBA" id="ARBA00022525"/>
    </source>
</evidence>
<evidence type="ECO:0000256" key="7">
    <source>
        <dbReference type="SAM" id="Phobius"/>
    </source>
</evidence>
<feature type="chain" id="PRO_5012143963" description="Gram-positive cocci surface proteins LPxTG domain-containing protein" evidence="8">
    <location>
        <begin position="25"/>
        <end position="731"/>
    </location>
</feature>
<dbReference type="Pfam" id="PF00746">
    <property type="entry name" value="Gram_pos_anchor"/>
    <property type="match status" value="1"/>
</dbReference>
<keyword evidence="11" id="KW-1185">Reference proteome</keyword>
<dbReference type="PANTHER" id="PTHR11895:SF7">
    <property type="entry name" value="GLUTAMYL-TRNA(GLN) AMIDOTRANSFERASE SUBUNIT A, MITOCHONDRIAL"/>
    <property type="match status" value="1"/>
</dbReference>
<dbReference type="Gene3D" id="3.90.1300.10">
    <property type="entry name" value="Amidase signature (AS) domain"/>
    <property type="match status" value="1"/>
</dbReference>
<feature type="domain" description="Gram-positive cocci surface proteins LPxTG" evidence="9">
    <location>
        <begin position="699"/>
        <end position="731"/>
    </location>
</feature>
<evidence type="ECO:0000259" key="9">
    <source>
        <dbReference type="PROSITE" id="PS50847"/>
    </source>
</evidence>
<dbReference type="SUPFAM" id="SSF75304">
    <property type="entry name" value="Amidase signature (AS) enzymes"/>
    <property type="match status" value="1"/>
</dbReference>
<protein>
    <recommendedName>
        <fullName evidence="9">Gram-positive cocci surface proteins LPxTG domain-containing protein</fullName>
    </recommendedName>
</protein>
<evidence type="ECO:0000256" key="1">
    <source>
        <dbReference type="ARBA" id="ARBA00009199"/>
    </source>
</evidence>
<keyword evidence="7" id="KW-0472">Membrane</keyword>
<dbReference type="InterPro" id="IPR023631">
    <property type="entry name" value="Amidase_dom"/>
</dbReference>
<feature type="signal peptide" evidence="8">
    <location>
        <begin position="1"/>
        <end position="24"/>
    </location>
</feature>
<dbReference type="Proteomes" id="UP000189970">
    <property type="component" value="Unassembled WGS sequence"/>
</dbReference>
<keyword evidence="7" id="KW-1133">Transmembrane helix</keyword>
<gene>
    <name evidence="10" type="ORF">BW731_08365</name>
</gene>
<dbReference type="InterPro" id="IPR036928">
    <property type="entry name" value="AS_sf"/>
</dbReference>
<proteinExistence type="inferred from homology"/>
<dbReference type="AlphaFoldDB" id="A0A1V4DIC5"/>
<feature type="compositionally biased region" description="Low complexity" evidence="6">
    <location>
        <begin position="642"/>
        <end position="679"/>
    </location>
</feature>
<comment type="similarity">
    <text evidence="1">Belongs to the amidase family.</text>
</comment>
<evidence type="ECO:0000313" key="10">
    <source>
        <dbReference type="EMBL" id="OPF88181.1"/>
    </source>
</evidence>
<comment type="caution">
    <text evidence="10">The sequence shown here is derived from an EMBL/GenBank/DDBJ whole genome shotgun (WGS) entry which is preliminary data.</text>
</comment>
<dbReference type="GO" id="GO:0003824">
    <property type="term" value="F:catalytic activity"/>
    <property type="evidence" value="ECO:0007669"/>
    <property type="project" value="InterPro"/>
</dbReference>
<keyword evidence="4 8" id="KW-0732">Signal</keyword>
<dbReference type="PROSITE" id="PS50847">
    <property type="entry name" value="GRAM_POS_ANCHORING"/>
    <property type="match status" value="1"/>
</dbReference>
<keyword evidence="3" id="KW-0964">Secreted</keyword>
<evidence type="ECO:0000256" key="4">
    <source>
        <dbReference type="ARBA" id="ARBA00022729"/>
    </source>
</evidence>
<evidence type="ECO:0000256" key="8">
    <source>
        <dbReference type="SAM" id="SignalP"/>
    </source>
</evidence>
<keyword evidence="5" id="KW-0572">Peptidoglycan-anchor</keyword>
<evidence type="ECO:0000313" key="11">
    <source>
        <dbReference type="Proteomes" id="UP000189970"/>
    </source>
</evidence>
<dbReference type="Pfam" id="PF01425">
    <property type="entry name" value="Amidase"/>
    <property type="match status" value="1"/>
</dbReference>
<feature type="compositionally biased region" description="Low complexity" evidence="6">
    <location>
        <begin position="527"/>
        <end position="555"/>
    </location>
</feature>
<reference evidence="10 11" key="1">
    <citation type="submission" date="2017-02" db="EMBL/GenBank/DDBJ databases">
        <title>Vagococcus cremeus sp. nov., isolated from the small intestine of a marten, Martes flavigula.</title>
        <authorList>
            <person name="Tak E.J."/>
            <person name="Bae J.-W."/>
        </authorList>
    </citation>
    <scope>NUCLEOTIDE SEQUENCE [LARGE SCALE GENOMIC DNA]</scope>
    <source>
        <strain evidence="10 11">D7T301</strain>
    </source>
</reference>
<dbReference type="InterPro" id="IPR000120">
    <property type="entry name" value="Amidase"/>
</dbReference>
<dbReference type="InterPro" id="IPR019931">
    <property type="entry name" value="LPXTG_anchor"/>
</dbReference>
<feature type="transmembrane region" description="Helical" evidence="7">
    <location>
        <begin position="709"/>
        <end position="727"/>
    </location>
</feature>
<evidence type="ECO:0000256" key="5">
    <source>
        <dbReference type="ARBA" id="ARBA00023088"/>
    </source>
</evidence>
<evidence type="ECO:0000256" key="6">
    <source>
        <dbReference type="SAM" id="MobiDB-lite"/>
    </source>
</evidence>
<keyword evidence="2" id="KW-0134">Cell wall</keyword>
<feature type="compositionally biased region" description="Low complexity" evidence="6">
    <location>
        <begin position="567"/>
        <end position="628"/>
    </location>
</feature>
<evidence type="ECO:0000256" key="2">
    <source>
        <dbReference type="ARBA" id="ARBA00022512"/>
    </source>
</evidence>
<dbReference type="EMBL" id="MVAB01000001">
    <property type="protein sequence ID" value="OPF88181.1"/>
    <property type="molecule type" value="Genomic_DNA"/>
</dbReference>
<dbReference type="RefSeq" id="WP_079348603.1">
    <property type="nucleotide sequence ID" value="NZ_MVAB01000001.1"/>
</dbReference>
<dbReference type="NCBIfam" id="TIGR01167">
    <property type="entry name" value="LPXTG_anchor"/>
    <property type="match status" value="1"/>
</dbReference>
<feature type="region of interest" description="Disordered" evidence="6">
    <location>
        <begin position="519"/>
        <end position="692"/>
    </location>
</feature>
<dbReference type="PROSITE" id="PS00571">
    <property type="entry name" value="AMIDASES"/>
    <property type="match status" value="1"/>
</dbReference>
<dbReference type="InterPro" id="IPR020556">
    <property type="entry name" value="Amidase_CS"/>
</dbReference>
<accession>A0A1V4DIC5</accession>
<sequence length="731" mass="78411">MSIKNHIKLLLATALLSVGIHTQAVEVPVTTTSNSAVIPETPHHVKLTTDEYISMSATDLAKLVREKKVTTEELIDLAFQVNDIENPRTNALITTRKDLALKEASEMVDNGQPFFGVPIVMKGLGHSIVGGSNSNGLDFNKHVTTKFNGRIAKSLQDLGFVIIGQSNYPQLGLKNVTDSTLYGPTGSPWNPNYQAGGSSGGSGAAIASGVVPVASGSDAGGSIRIPASWNGLVGLKPSRGIISGNAKTGQVVNFPLAKNMEDTIALFENLLTSDINPTPTNLTGIKVGYTTTSPVGTPVSEDAKQAVMNAVNFLNSKGIVTEEISIPVDGVKLMHGYYEMATASGSLANFLAKQTLKRSLHIDDVDPVTWALYQASEFVNKEDLEKVSAYNDEVKETMEALYKDYPLILTPTTASTAPGLTESLLTPEYAEQIKHIDELKTKDERMKVVYDQWLNSLAYTPFTQLANLTGQPAISLPTYVSKNNLPLGIQFNAATNQDRLLLEIGKLFEENNQFKQLHTKKDVIAPETSDTMTSTTESTTENQPGSSSSSEMETSQTNDSMSQSGNESTQETTSVTDTTTSESSTNSTSQTISDESKNSTTSTSEITSTTVSSSQQESSSTSPSSALVSEEDNIEIMPTPEISSSTISISSDHSSQSSSSQTSQTSEISSQTGTTSQKTVSKKKKVNSDNQELNSLSRLPKTGEVVQKYLPLIGILIIGLAAIFMYMKKKK</sequence>
<keyword evidence="7" id="KW-0812">Transmembrane</keyword>
<organism evidence="10 11">
    <name type="scientific">Vagococcus martis</name>
    <dbReference type="NCBI Taxonomy" id="1768210"/>
    <lineage>
        <taxon>Bacteria</taxon>
        <taxon>Bacillati</taxon>
        <taxon>Bacillota</taxon>
        <taxon>Bacilli</taxon>
        <taxon>Lactobacillales</taxon>
        <taxon>Enterococcaceae</taxon>
        <taxon>Vagococcus</taxon>
    </lineage>
</organism>